<evidence type="ECO:0000313" key="2">
    <source>
        <dbReference type="Proteomes" id="UP000805704"/>
    </source>
</evidence>
<keyword evidence="1" id="KW-0436">Ligase</keyword>
<organism evidence="1 2">
    <name type="scientific">Nibea albiflora</name>
    <name type="common">Yellow drum</name>
    <name type="synonym">Corvina albiflora</name>
    <dbReference type="NCBI Taxonomy" id="240163"/>
    <lineage>
        <taxon>Eukaryota</taxon>
        <taxon>Metazoa</taxon>
        <taxon>Chordata</taxon>
        <taxon>Craniata</taxon>
        <taxon>Vertebrata</taxon>
        <taxon>Euteleostomi</taxon>
        <taxon>Actinopterygii</taxon>
        <taxon>Neopterygii</taxon>
        <taxon>Teleostei</taxon>
        <taxon>Neoteleostei</taxon>
        <taxon>Acanthomorphata</taxon>
        <taxon>Eupercaria</taxon>
        <taxon>Sciaenidae</taxon>
        <taxon>Nibea</taxon>
    </lineage>
</organism>
<name>A0ACB7F846_NIBAL</name>
<evidence type="ECO:0000313" key="1">
    <source>
        <dbReference type="EMBL" id="KAG8010200.1"/>
    </source>
</evidence>
<dbReference type="EMBL" id="CM024804">
    <property type="protein sequence ID" value="KAG8010200.1"/>
    <property type="molecule type" value="Genomic_DNA"/>
</dbReference>
<keyword evidence="2" id="KW-1185">Reference proteome</keyword>
<comment type="caution">
    <text evidence="1">The sequence shown here is derived from an EMBL/GenBank/DDBJ whole genome shotgun (WGS) entry which is preliminary data.</text>
</comment>
<protein>
    <submittedName>
        <fullName evidence="1">Leucine--tRNA ligase</fullName>
    </submittedName>
</protein>
<feature type="non-terminal residue" evidence="1">
    <location>
        <position position="1"/>
    </location>
</feature>
<accession>A0ACB7F846</accession>
<sequence>NAAISRLMGLTNALSSATMRVVQHSVEFEEALAALVMMTAPMAPHLASELWAATYPIYSSINSYPQINNKACGTVTVPLQVSKDSERVQQLILESPLGQKLLGERNIKRAILSPRTALINFLIDE</sequence>
<reference evidence="1" key="1">
    <citation type="submission" date="2020-04" db="EMBL/GenBank/DDBJ databases">
        <title>A chromosome-scale assembly and high-density genetic map of the yellow drum (Nibea albiflora) genome.</title>
        <authorList>
            <person name="Xu D."/>
            <person name="Zhang W."/>
            <person name="Chen R."/>
            <person name="Tan P."/>
            <person name="Wang L."/>
            <person name="Song H."/>
            <person name="Tian L."/>
            <person name="Zhu Q."/>
            <person name="Wang B."/>
        </authorList>
    </citation>
    <scope>NUCLEOTIDE SEQUENCE</scope>
    <source>
        <strain evidence="1">ZJHYS-2018</strain>
    </source>
</reference>
<dbReference type="Proteomes" id="UP000805704">
    <property type="component" value="Chromosome 16"/>
</dbReference>
<proteinExistence type="predicted"/>
<gene>
    <name evidence="1" type="primary">LARS2.2</name>
    <name evidence="1" type="ORF">GBF38_014415</name>
</gene>